<proteinExistence type="predicted"/>
<accession>A0A8J7L2Q3</accession>
<keyword evidence="1" id="KW-0732">Signal</keyword>
<protein>
    <submittedName>
        <fullName evidence="2">Uncharacterized protein</fullName>
    </submittedName>
</protein>
<sequence length="846" mass="96618">MKNRKLLLLLMLIGLLLSVVSACSKEAVEEEIEIYSYDTLDEEEIVFENDELEFHFIPETTHFYVVKKSTGYTWYSNPQDADSDTIATGMSKKDLNATISIKYNTESGSATQMNNYASSIEKGNFTYEKLENGVKVNYTIADIEKSYIFPAAVPESRFNEFFEKMDKSTQSQVLMSYQVYDINKPRPSDNKEELLELYPDYANEPVYVLREGTQEYLKQRTEEFFAAAGYTQEDYEIDAARYNVTSSHDKPIFNISVIYELQEDGLVVSVPLNEVDYKETHPIVELRVLAYFGAGGLNDEGFILVPDGSGGIINFNNKKQSQSYYASDVYGWDYGMYRDAIIDETRANMPLFGISNKEASFLCVLEKGSSYAFIEADVSGRMNSYNNAAANYYMIRSALMDISAKSDKTVRMFQEELPDEVLSQRYIFIDGNDYPEMATVYRDYLMKNNSELVKKTETDLPVAVELIGAIDRTKHFIGIPTRQPYELTSYKEALEITKELVGIGITDLNVKYNGWFNEGVMHSAPNKVKFVDELGKKKDFNNLVTYANDNGVNLYLDSNFQFVYNNSTFDNFIAIRDAAKYVNRKITELKPFNPIWFGERDNWYTYHLAKPDYYLKNMDAYAKEISDLGVKNISFGDIGKDLGSDYNPKSLVSREETLNLQVQKLSELSGKGYNMMINSGNIYAVPYVDFIVDVNLATKGYNIIDEEVPFYEIALHGLVSYAGEPVNLAEDYEKNLLKTAETGAGLYFVFMGADAFELQDSRYTKYFSSEYALWSEKSAQLYKKMKKDFGHLYNQYITDHQKLAKGVYMTQYEDGTQVIVNYNESAYSHNGNEVPAKDYVVEGGKQ</sequence>
<feature type="chain" id="PRO_5038648261" evidence="1">
    <location>
        <begin position="23"/>
        <end position="846"/>
    </location>
</feature>
<evidence type="ECO:0000313" key="2">
    <source>
        <dbReference type="EMBL" id="MBH1941138.1"/>
    </source>
</evidence>
<evidence type="ECO:0000313" key="3">
    <source>
        <dbReference type="Proteomes" id="UP000623269"/>
    </source>
</evidence>
<dbReference type="Pfam" id="PF18952">
    <property type="entry name" value="DUF5696"/>
    <property type="match status" value="1"/>
</dbReference>
<dbReference type="EMBL" id="JAEAGR010000009">
    <property type="protein sequence ID" value="MBH1941138.1"/>
    <property type="molecule type" value="Genomic_DNA"/>
</dbReference>
<dbReference type="RefSeq" id="WP_197661364.1">
    <property type="nucleotide sequence ID" value="NZ_JAEAGR010000009.1"/>
</dbReference>
<comment type="caution">
    <text evidence="2">The sequence shown here is derived from an EMBL/GenBank/DDBJ whole genome shotgun (WGS) entry which is preliminary data.</text>
</comment>
<reference evidence="2" key="1">
    <citation type="submission" date="2020-12" db="EMBL/GenBank/DDBJ databases">
        <title>M. sibirica DSM 26468T genome.</title>
        <authorList>
            <person name="Thieme N."/>
            <person name="Rettenmaier R."/>
            <person name="Zverlov V."/>
            <person name="Liebl W."/>
        </authorList>
    </citation>
    <scope>NUCLEOTIDE SEQUENCE</scope>
    <source>
        <strain evidence="2">DSM 26468</strain>
    </source>
</reference>
<organism evidence="2 3">
    <name type="scientific">Mobilitalea sibirica</name>
    <dbReference type="NCBI Taxonomy" id="1462919"/>
    <lineage>
        <taxon>Bacteria</taxon>
        <taxon>Bacillati</taxon>
        <taxon>Bacillota</taxon>
        <taxon>Clostridia</taxon>
        <taxon>Lachnospirales</taxon>
        <taxon>Lachnospiraceae</taxon>
        <taxon>Mobilitalea</taxon>
    </lineage>
</organism>
<name>A0A8J7L2Q3_9FIRM</name>
<gene>
    <name evidence="2" type="ORF">I5677_09570</name>
</gene>
<keyword evidence="3" id="KW-1185">Reference proteome</keyword>
<feature type="signal peptide" evidence="1">
    <location>
        <begin position="1"/>
        <end position="22"/>
    </location>
</feature>
<evidence type="ECO:0000256" key="1">
    <source>
        <dbReference type="SAM" id="SignalP"/>
    </source>
</evidence>
<dbReference type="AlphaFoldDB" id="A0A8J7L2Q3"/>
<dbReference type="InterPro" id="IPR043751">
    <property type="entry name" value="DUF5696"/>
</dbReference>
<dbReference type="PROSITE" id="PS51257">
    <property type="entry name" value="PROKAR_LIPOPROTEIN"/>
    <property type="match status" value="1"/>
</dbReference>
<dbReference type="Proteomes" id="UP000623269">
    <property type="component" value="Unassembled WGS sequence"/>
</dbReference>